<accession>A0A6I4TDT5</accession>
<dbReference type="Pfam" id="PF13469">
    <property type="entry name" value="Sulfotransfer_3"/>
    <property type="match status" value="1"/>
</dbReference>
<dbReference type="SUPFAM" id="SSF52540">
    <property type="entry name" value="P-loop containing nucleoside triphosphate hydrolases"/>
    <property type="match status" value="1"/>
</dbReference>
<gene>
    <name evidence="1" type="ORF">GRI40_03610</name>
</gene>
<keyword evidence="1" id="KW-0808">Transferase</keyword>
<reference evidence="1 2" key="1">
    <citation type="submission" date="2019-12" db="EMBL/GenBank/DDBJ databases">
        <title>Genomic-based taxomic classification of the family Erythrobacteraceae.</title>
        <authorList>
            <person name="Xu L."/>
        </authorList>
    </citation>
    <scope>NUCLEOTIDE SEQUENCE [LARGE SCALE GENOMIC DNA]</scope>
    <source>
        <strain evidence="1 2">100921-2</strain>
    </source>
</reference>
<evidence type="ECO:0000313" key="1">
    <source>
        <dbReference type="EMBL" id="MXO74310.1"/>
    </source>
</evidence>
<dbReference type="AlphaFoldDB" id="A0A6I4TDT5"/>
<keyword evidence="2" id="KW-1185">Reference proteome</keyword>
<dbReference type="InterPro" id="IPR027417">
    <property type="entry name" value="P-loop_NTPase"/>
</dbReference>
<dbReference type="Proteomes" id="UP000439522">
    <property type="component" value="Unassembled WGS sequence"/>
</dbReference>
<protein>
    <submittedName>
        <fullName evidence="1">Sulfotransferase</fullName>
    </submittedName>
</protein>
<dbReference type="OrthoDB" id="9777890at2"/>
<dbReference type="InterPro" id="IPR052736">
    <property type="entry name" value="Stf3_sulfotransferase"/>
</dbReference>
<comment type="caution">
    <text evidence="1">The sequence shown here is derived from an EMBL/GenBank/DDBJ whole genome shotgun (WGS) entry which is preliminary data.</text>
</comment>
<dbReference type="PANTHER" id="PTHR36451:SF1">
    <property type="entry name" value="OMEGA-HYDROXY-BETA-DIHYDROMENAQUINONE-9 SULFOTRANSFERASE STF3"/>
    <property type="match status" value="1"/>
</dbReference>
<organism evidence="1 2">
    <name type="scientific">Tsuneonella aeria</name>
    <dbReference type="NCBI Taxonomy" id="1837929"/>
    <lineage>
        <taxon>Bacteria</taxon>
        <taxon>Pseudomonadati</taxon>
        <taxon>Pseudomonadota</taxon>
        <taxon>Alphaproteobacteria</taxon>
        <taxon>Sphingomonadales</taxon>
        <taxon>Erythrobacteraceae</taxon>
        <taxon>Tsuneonella</taxon>
    </lineage>
</organism>
<name>A0A6I4TDT5_9SPHN</name>
<proteinExistence type="predicted"/>
<sequence length="381" mass="43344">MNAEAVLDAARVATGLSDFGAADFRERLGIWLASFDEDTGLNPLGRANLFADCVRQASTRLRFEDAWKRHPAIADVVIDRPILIAGLPRSGTTHLVNLLAADDRLRSMTLWESMEPIARSEPAPPPESDPRRADCVAMWGQFESLLPLMPAMHEMAPDGIHEDVELLGPDFSGYLPEWVSRPYRWRDYYLSHDQAPHYAYARRILQYMTWSRGPNRWVLKSPPHMENLRAVATTYPDATVVITHRDPLAVLQSAITMIAYGDRLRRTVDLVELATYWIDRIEALLRRCVADRDALPRAIDVRFDAYMADQLGTIEGIYAMADLELTPAARQRIERHLAANPRGKHGQVVYDLRGDFGLDPDALWDRFSFYTERFGVSREVR</sequence>
<evidence type="ECO:0000313" key="2">
    <source>
        <dbReference type="Proteomes" id="UP000439522"/>
    </source>
</evidence>
<dbReference type="EMBL" id="WTZA01000001">
    <property type="protein sequence ID" value="MXO74310.1"/>
    <property type="molecule type" value="Genomic_DNA"/>
</dbReference>
<dbReference type="GO" id="GO:0016740">
    <property type="term" value="F:transferase activity"/>
    <property type="evidence" value="ECO:0007669"/>
    <property type="project" value="UniProtKB-KW"/>
</dbReference>
<dbReference type="Gene3D" id="3.40.50.300">
    <property type="entry name" value="P-loop containing nucleotide triphosphate hydrolases"/>
    <property type="match status" value="1"/>
</dbReference>
<dbReference type="PANTHER" id="PTHR36451">
    <property type="entry name" value="PAPS-DEPENDENT SULFOTRANSFERASE STF3"/>
    <property type="match status" value="1"/>
</dbReference>